<accession>D3AK16</accession>
<organism evidence="3 4">
    <name type="scientific">Hungatella hathewayi DSM 13479</name>
    <dbReference type="NCBI Taxonomy" id="566550"/>
    <lineage>
        <taxon>Bacteria</taxon>
        <taxon>Bacillati</taxon>
        <taxon>Bacillota</taxon>
        <taxon>Clostridia</taxon>
        <taxon>Lachnospirales</taxon>
        <taxon>Lachnospiraceae</taxon>
        <taxon>Hungatella</taxon>
    </lineage>
</organism>
<gene>
    <name evidence="3" type="ORF">CLOSTHATH_03959</name>
</gene>
<evidence type="ECO:0000313" key="4">
    <source>
        <dbReference type="Proteomes" id="UP000004968"/>
    </source>
</evidence>
<reference evidence="3 4" key="1">
    <citation type="submission" date="2010-01" db="EMBL/GenBank/DDBJ databases">
        <authorList>
            <person name="Weinstock G."/>
            <person name="Sodergren E."/>
            <person name="Clifton S."/>
            <person name="Fulton L."/>
            <person name="Fulton B."/>
            <person name="Courtney L."/>
            <person name="Fronick C."/>
            <person name="Harrison M."/>
            <person name="Strong C."/>
            <person name="Farmer C."/>
            <person name="Delahaunty K."/>
            <person name="Markovic C."/>
            <person name="Hall O."/>
            <person name="Minx P."/>
            <person name="Tomlinson C."/>
            <person name="Mitreva M."/>
            <person name="Nelson J."/>
            <person name="Hou S."/>
            <person name="Wollam A."/>
            <person name="Pepin K.H."/>
            <person name="Johnson M."/>
            <person name="Bhonagiri V."/>
            <person name="Nash W.E."/>
            <person name="Warren W."/>
            <person name="Chinwalla A."/>
            <person name="Mardis E.R."/>
            <person name="Wilson R.K."/>
        </authorList>
    </citation>
    <scope>NUCLEOTIDE SEQUENCE [LARGE SCALE GENOMIC DNA]</scope>
    <source>
        <strain evidence="3 4">DSM 13479</strain>
    </source>
</reference>
<dbReference type="NCBIfam" id="NF003361">
    <property type="entry name" value="PRK04435.1"/>
    <property type="match status" value="1"/>
</dbReference>
<dbReference type="InterPro" id="IPR045865">
    <property type="entry name" value="ACT-like_dom_sf"/>
</dbReference>
<dbReference type="EMBL" id="ACIO01000333">
    <property type="protein sequence ID" value="EFC97849.1"/>
    <property type="molecule type" value="Genomic_DNA"/>
</dbReference>
<dbReference type="SUPFAM" id="SSF55021">
    <property type="entry name" value="ACT-like"/>
    <property type="match status" value="1"/>
</dbReference>
<dbReference type="PROSITE" id="PS51671">
    <property type="entry name" value="ACT"/>
    <property type="match status" value="1"/>
</dbReference>
<dbReference type="Gene3D" id="3.30.70.260">
    <property type="match status" value="1"/>
</dbReference>
<dbReference type="InterPro" id="IPR002912">
    <property type="entry name" value="ACT_dom"/>
</dbReference>
<dbReference type="AlphaFoldDB" id="D3AK16"/>
<dbReference type="HAMAP" id="MF_00707">
    <property type="entry name" value="UPF0735"/>
    <property type="match status" value="1"/>
</dbReference>
<evidence type="ECO:0000313" key="3">
    <source>
        <dbReference type="EMBL" id="EFC97849.1"/>
    </source>
</evidence>
<name>D3AK16_9FIRM</name>
<feature type="domain" description="ACT" evidence="2">
    <location>
        <begin position="88"/>
        <end position="163"/>
    </location>
</feature>
<comment type="similarity">
    <text evidence="1">Belongs to the UPF0735 family.</text>
</comment>
<dbReference type="InterPro" id="IPR008310">
    <property type="entry name" value="UPF0735_ACT_dom-cont"/>
</dbReference>
<comment type="caution">
    <text evidence="3">The sequence shown here is derived from an EMBL/GenBank/DDBJ whole genome shotgun (WGS) entry which is preliminary data.</text>
</comment>
<dbReference type="Proteomes" id="UP000004968">
    <property type="component" value="Unassembled WGS sequence"/>
</dbReference>
<proteinExistence type="inferred from homology"/>
<evidence type="ECO:0000259" key="2">
    <source>
        <dbReference type="PROSITE" id="PS51671"/>
    </source>
</evidence>
<dbReference type="HOGENOM" id="CLU_128147_0_0_9"/>
<sequence length="164" mass="18728">MSTDVFLLRTQKGRYFFMEEKSKYFVVKQKAVPEVLLKVVEAKKLLESERVITVQEATDRVGISRSSFYKYKDDIFPFYDNAKGKTITLVMQMDDEPGLLSDLLHIVAVYHANILTIHQSIPVNGVATLTLSVEVLESTGNVSRMVEDMEEKHGVHYVKILARE</sequence>
<evidence type="ECO:0000256" key="1">
    <source>
        <dbReference type="HAMAP-Rule" id="MF_00707"/>
    </source>
</evidence>
<dbReference type="PIRSF" id="PIRSF025624">
    <property type="entry name" value="ACT_PheB"/>
    <property type="match status" value="1"/>
</dbReference>
<protein>
    <recommendedName>
        <fullName evidence="1">UPF0735 ACT domain-containing protein CLOSTHATH_03959</fullName>
    </recommendedName>
</protein>